<keyword evidence="2 6" id="KW-0436">Ligase</keyword>
<dbReference type="Pfam" id="PF09190">
    <property type="entry name" value="DALR_2"/>
    <property type="match status" value="1"/>
</dbReference>
<dbReference type="GO" id="GO:0005737">
    <property type="term" value="C:cytoplasm"/>
    <property type="evidence" value="ECO:0007669"/>
    <property type="project" value="InterPro"/>
</dbReference>
<feature type="domain" description="Cysteinyl-tRNA synthetase class Ia DALR" evidence="5">
    <location>
        <begin position="41"/>
        <end position="61"/>
    </location>
</feature>
<evidence type="ECO:0000256" key="1">
    <source>
        <dbReference type="ARBA" id="ARBA00014738"/>
    </source>
</evidence>
<accession>A0AAW7YWH8</accession>
<keyword evidence="4" id="KW-0067">ATP-binding</keyword>
<evidence type="ECO:0000256" key="2">
    <source>
        <dbReference type="ARBA" id="ARBA00022598"/>
    </source>
</evidence>
<dbReference type="GO" id="GO:0005524">
    <property type="term" value="F:ATP binding"/>
    <property type="evidence" value="ECO:0007669"/>
    <property type="project" value="UniProtKB-KW"/>
</dbReference>
<evidence type="ECO:0000313" key="6">
    <source>
        <dbReference type="EMBL" id="MDO6575643.1"/>
    </source>
</evidence>
<gene>
    <name evidence="6" type="ORF">Q4528_16160</name>
</gene>
<keyword evidence="3" id="KW-0547">Nucleotide-binding</keyword>
<dbReference type="InterPro" id="IPR009080">
    <property type="entry name" value="tRNAsynth_Ia_anticodon-bd"/>
</dbReference>
<dbReference type="GO" id="GO:0006423">
    <property type="term" value="P:cysteinyl-tRNA aminoacylation"/>
    <property type="evidence" value="ECO:0007669"/>
    <property type="project" value="InterPro"/>
</dbReference>
<organism evidence="6 7">
    <name type="scientific">Staphylococcus pasteuri_A</name>
    <dbReference type="NCBI Taxonomy" id="3062664"/>
    <lineage>
        <taxon>Bacteria</taxon>
        <taxon>Bacillati</taxon>
        <taxon>Bacillota</taxon>
        <taxon>Bacilli</taxon>
        <taxon>Bacillales</taxon>
        <taxon>Staphylococcaceae</taxon>
        <taxon>Staphylococcus</taxon>
    </lineage>
</organism>
<dbReference type="SUPFAM" id="SSF47323">
    <property type="entry name" value="Anticodon-binding domain of a subclass of class I aminoacyl-tRNA synthetases"/>
    <property type="match status" value="1"/>
</dbReference>
<evidence type="ECO:0000259" key="5">
    <source>
        <dbReference type="Pfam" id="PF09190"/>
    </source>
</evidence>
<dbReference type="EMBL" id="JAUOQO010001009">
    <property type="protein sequence ID" value="MDO6575643.1"/>
    <property type="molecule type" value="Genomic_DNA"/>
</dbReference>
<sequence length="61" mass="6970">MNYSEDNLKQSRSALERLYTALRGVELQDIAGEKAEVYRAQFKAAMDDDFNTPEALPVLFE</sequence>
<evidence type="ECO:0000313" key="7">
    <source>
        <dbReference type="Proteomes" id="UP001170310"/>
    </source>
</evidence>
<feature type="non-terminal residue" evidence="6">
    <location>
        <position position="61"/>
    </location>
</feature>
<dbReference type="Gene3D" id="1.20.120.640">
    <property type="entry name" value="Anticodon-binding domain of a subclass of class I aminoacyl-tRNA synthetases"/>
    <property type="match status" value="1"/>
</dbReference>
<reference evidence="6" key="1">
    <citation type="submission" date="2023-07" db="EMBL/GenBank/DDBJ databases">
        <title>Genome content predicts the carbon catabolic preferences of heterotrophic bacteria.</title>
        <authorList>
            <person name="Gralka M."/>
        </authorList>
    </citation>
    <scope>NUCLEOTIDE SEQUENCE</scope>
    <source>
        <strain evidence="6">E2R20</strain>
    </source>
</reference>
<dbReference type="GO" id="GO:0004817">
    <property type="term" value="F:cysteine-tRNA ligase activity"/>
    <property type="evidence" value="ECO:0007669"/>
    <property type="project" value="InterPro"/>
</dbReference>
<name>A0AAW7YWH8_9STAP</name>
<evidence type="ECO:0000256" key="4">
    <source>
        <dbReference type="ARBA" id="ARBA00022840"/>
    </source>
</evidence>
<evidence type="ECO:0000256" key="3">
    <source>
        <dbReference type="ARBA" id="ARBA00022741"/>
    </source>
</evidence>
<keyword evidence="7" id="KW-1185">Reference proteome</keyword>
<protein>
    <recommendedName>
        <fullName evidence="1">Cysteine--tRNA ligase</fullName>
    </recommendedName>
</protein>
<dbReference type="Proteomes" id="UP001170310">
    <property type="component" value="Unassembled WGS sequence"/>
</dbReference>
<comment type="caution">
    <text evidence="6">The sequence shown here is derived from an EMBL/GenBank/DDBJ whole genome shotgun (WGS) entry which is preliminary data.</text>
</comment>
<proteinExistence type="predicted"/>
<dbReference type="AlphaFoldDB" id="A0AAW7YWH8"/>
<dbReference type="RefSeq" id="WP_368506762.1">
    <property type="nucleotide sequence ID" value="NZ_JAUOQO010001009.1"/>
</dbReference>
<dbReference type="InterPro" id="IPR015273">
    <property type="entry name" value="Cys-tRNA-synt_Ia_DALR"/>
</dbReference>